<evidence type="ECO:0000313" key="2">
    <source>
        <dbReference type="EMBL" id="PWZ45643.1"/>
    </source>
</evidence>
<dbReference type="Proteomes" id="UP000251960">
    <property type="component" value="Chromosome 10"/>
</dbReference>
<dbReference type="EMBL" id="NCVQ01000002">
    <property type="protein sequence ID" value="PWZ45643.1"/>
    <property type="molecule type" value="Genomic_DNA"/>
</dbReference>
<accession>A0A3L6GAQ6</accession>
<keyword evidence="1" id="KW-0812">Transmembrane</keyword>
<proteinExistence type="predicted"/>
<name>A0A3L6GAQ6_MAIZE</name>
<evidence type="ECO:0000313" key="3">
    <source>
        <dbReference type="Proteomes" id="UP000251960"/>
    </source>
</evidence>
<keyword evidence="1" id="KW-1133">Transmembrane helix</keyword>
<feature type="transmembrane region" description="Helical" evidence="1">
    <location>
        <begin position="25"/>
        <end position="42"/>
    </location>
</feature>
<protein>
    <submittedName>
        <fullName evidence="2">Uncharacterized protein</fullName>
    </submittedName>
</protein>
<dbReference type="AlphaFoldDB" id="A0A3L6GAQ6"/>
<sequence length="114" mass="13023">MATGFNPPHNVEHMFGGWLLGLNKILKSVFLLGAAVLCWALWTGRNDLVFEKKLYCSPLQVILSASQCLSRWAILQRKEVRPLVVTGSQTLVRVATTFFSRRHGWRSRLRIGYH</sequence>
<organism evidence="2 3">
    <name type="scientific">Zea mays</name>
    <name type="common">Maize</name>
    <dbReference type="NCBI Taxonomy" id="4577"/>
    <lineage>
        <taxon>Eukaryota</taxon>
        <taxon>Viridiplantae</taxon>
        <taxon>Streptophyta</taxon>
        <taxon>Embryophyta</taxon>
        <taxon>Tracheophyta</taxon>
        <taxon>Spermatophyta</taxon>
        <taxon>Magnoliopsida</taxon>
        <taxon>Liliopsida</taxon>
        <taxon>Poales</taxon>
        <taxon>Poaceae</taxon>
        <taxon>PACMAD clade</taxon>
        <taxon>Panicoideae</taxon>
        <taxon>Andropogonodae</taxon>
        <taxon>Andropogoneae</taxon>
        <taxon>Tripsacinae</taxon>
        <taxon>Zea</taxon>
    </lineage>
</organism>
<comment type="caution">
    <text evidence="2">The sequence shown here is derived from an EMBL/GenBank/DDBJ whole genome shotgun (WGS) entry which is preliminary data.</text>
</comment>
<evidence type="ECO:0000256" key="1">
    <source>
        <dbReference type="SAM" id="Phobius"/>
    </source>
</evidence>
<reference evidence="2 3" key="1">
    <citation type="journal article" date="2018" name="Nat. Genet.">
        <title>Extensive intraspecific gene order and gene structural variations between Mo17 and other maize genomes.</title>
        <authorList>
            <person name="Sun S."/>
            <person name="Zhou Y."/>
            <person name="Chen J."/>
            <person name="Shi J."/>
            <person name="Zhao H."/>
            <person name="Zhao H."/>
            <person name="Song W."/>
            <person name="Zhang M."/>
            <person name="Cui Y."/>
            <person name="Dong X."/>
            <person name="Liu H."/>
            <person name="Ma X."/>
            <person name="Jiao Y."/>
            <person name="Wang B."/>
            <person name="Wei X."/>
            <person name="Stein J.C."/>
            <person name="Glaubitz J.C."/>
            <person name="Lu F."/>
            <person name="Yu G."/>
            <person name="Liang C."/>
            <person name="Fengler K."/>
            <person name="Li B."/>
            <person name="Rafalski A."/>
            <person name="Schnable P.S."/>
            <person name="Ware D.H."/>
            <person name="Buckler E.S."/>
            <person name="Lai J."/>
        </authorList>
    </citation>
    <scope>NUCLEOTIDE SEQUENCE [LARGE SCALE GENOMIC DNA]</scope>
    <source>
        <strain evidence="3">cv. Missouri 17</strain>
        <tissue evidence="2">Seedling</tissue>
    </source>
</reference>
<keyword evidence="1" id="KW-0472">Membrane</keyword>
<gene>
    <name evidence="2" type="ORF">Zm00014a_024564</name>
</gene>